<sequence>MDDSYLIIQPLNKRLNEMNRWPDVLIKRLIEIKMQTDVLIKRLIK</sequence>
<proteinExistence type="predicted"/>
<accession>A0A942YML6</accession>
<evidence type="ECO:0000313" key="1">
    <source>
        <dbReference type="EMBL" id="MBS4201797.1"/>
    </source>
</evidence>
<dbReference type="Proteomes" id="UP000682713">
    <property type="component" value="Unassembled WGS sequence"/>
</dbReference>
<organism evidence="1 2">
    <name type="scientific">Lederbergia citrisecunda</name>
    <dbReference type="NCBI Taxonomy" id="2833583"/>
    <lineage>
        <taxon>Bacteria</taxon>
        <taxon>Bacillati</taxon>
        <taxon>Bacillota</taxon>
        <taxon>Bacilli</taxon>
        <taxon>Bacillales</taxon>
        <taxon>Bacillaceae</taxon>
        <taxon>Lederbergia</taxon>
    </lineage>
</organism>
<dbReference type="EMBL" id="JAGYPJ010000001">
    <property type="protein sequence ID" value="MBS4201797.1"/>
    <property type="molecule type" value="Genomic_DNA"/>
</dbReference>
<protein>
    <submittedName>
        <fullName evidence="1">Uncharacterized protein</fullName>
    </submittedName>
</protein>
<name>A0A942YML6_9BACI</name>
<comment type="caution">
    <text evidence="1">The sequence shown here is derived from an EMBL/GenBank/DDBJ whole genome shotgun (WGS) entry which is preliminary data.</text>
</comment>
<gene>
    <name evidence="1" type="ORF">KHA93_19520</name>
</gene>
<reference evidence="1 2" key="1">
    <citation type="submission" date="2021-05" db="EMBL/GenBank/DDBJ databases">
        <title>Novel Bacillus species.</title>
        <authorList>
            <person name="Liu G."/>
        </authorList>
    </citation>
    <scope>NUCLEOTIDE SEQUENCE [LARGE SCALE GENOMIC DNA]</scope>
    <source>
        <strain evidence="1 2">FJAT-49732</strain>
    </source>
</reference>
<evidence type="ECO:0000313" key="2">
    <source>
        <dbReference type="Proteomes" id="UP000682713"/>
    </source>
</evidence>
<dbReference type="AlphaFoldDB" id="A0A942YML6"/>
<keyword evidence="2" id="KW-1185">Reference proteome</keyword>
<dbReference type="RefSeq" id="WP_213112234.1">
    <property type="nucleotide sequence ID" value="NZ_JAGYPJ010000001.1"/>
</dbReference>